<feature type="transmembrane region" description="Helical" evidence="9">
    <location>
        <begin position="21"/>
        <end position="42"/>
    </location>
</feature>
<dbReference type="KEGG" id="lrug:AB8B22_00090"/>
<keyword evidence="5 9" id="KW-0812">Transmembrane</keyword>
<comment type="similarity">
    <text evidence="2 9">Belongs to the alanine or glycine:cation symporter (AGCS) (TC 2.A.25) family.</text>
</comment>
<feature type="transmembrane region" description="Helical" evidence="9">
    <location>
        <begin position="402"/>
        <end position="419"/>
    </location>
</feature>
<dbReference type="Gene3D" id="1.20.1740.10">
    <property type="entry name" value="Amino acid/polyamine transporter I"/>
    <property type="match status" value="1"/>
</dbReference>
<evidence type="ECO:0000256" key="9">
    <source>
        <dbReference type="RuleBase" id="RU363064"/>
    </source>
</evidence>
<comment type="subcellular location">
    <subcellularLocation>
        <location evidence="1 9">Cell membrane</location>
        <topology evidence="1 9">Multi-pass membrane protein</topology>
    </subcellularLocation>
</comment>
<dbReference type="EMBL" id="CP165644">
    <property type="protein sequence ID" value="XDU66843.1"/>
    <property type="molecule type" value="Genomic_DNA"/>
</dbReference>
<gene>
    <name evidence="10" type="ORF">AB8B22_00090</name>
</gene>
<dbReference type="AlphaFoldDB" id="A0AB39VHV3"/>
<accession>A0AB39VHV3</accession>
<evidence type="ECO:0000256" key="2">
    <source>
        <dbReference type="ARBA" id="ARBA00009261"/>
    </source>
</evidence>
<keyword evidence="6 9" id="KW-0769">Symport</keyword>
<feature type="transmembrane region" description="Helical" evidence="9">
    <location>
        <begin position="223"/>
        <end position="243"/>
    </location>
</feature>
<evidence type="ECO:0000256" key="6">
    <source>
        <dbReference type="ARBA" id="ARBA00022847"/>
    </source>
</evidence>
<dbReference type="PANTHER" id="PTHR30330:SF14">
    <property type="entry name" value="SODIUM_AMINO ACID (ALANINE) SYMPORTER"/>
    <property type="match status" value="1"/>
</dbReference>
<name>A0AB39VHV3_9FUSO</name>
<keyword evidence="3 9" id="KW-0813">Transport</keyword>
<dbReference type="GO" id="GO:0005283">
    <property type="term" value="F:amino acid:sodium symporter activity"/>
    <property type="evidence" value="ECO:0007669"/>
    <property type="project" value="InterPro"/>
</dbReference>
<keyword evidence="7 9" id="KW-1133">Transmembrane helix</keyword>
<dbReference type="Pfam" id="PF01235">
    <property type="entry name" value="Na_Ala_symp"/>
    <property type="match status" value="1"/>
</dbReference>
<reference evidence="10" key="1">
    <citation type="submission" date="2024-07" db="EMBL/GenBank/DDBJ databases">
        <authorList>
            <person name="Li X.-J."/>
            <person name="Wang X."/>
        </authorList>
    </citation>
    <scope>NUCLEOTIDE SEQUENCE</scope>
    <source>
        <strain evidence="10">HSP-334</strain>
    </source>
</reference>
<evidence type="ECO:0000256" key="1">
    <source>
        <dbReference type="ARBA" id="ARBA00004651"/>
    </source>
</evidence>
<feature type="transmembrane region" description="Helical" evidence="9">
    <location>
        <begin position="152"/>
        <end position="172"/>
    </location>
</feature>
<feature type="transmembrane region" description="Helical" evidence="9">
    <location>
        <begin position="312"/>
        <end position="335"/>
    </location>
</feature>
<feature type="transmembrane region" description="Helical" evidence="9">
    <location>
        <begin position="366"/>
        <end position="390"/>
    </location>
</feature>
<dbReference type="NCBIfam" id="TIGR00835">
    <property type="entry name" value="agcS"/>
    <property type="match status" value="1"/>
</dbReference>
<feature type="transmembrane region" description="Helical" evidence="9">
    <location>
        <begin position="103"/>
        <end position="122"/>
    </location>
</feature>
<dbReference type="PRINTS" id="PR00175">
    <property type="entry name" value="NAALASMPORT"/>
</dbReference>
<sequence>MDYGQLVKLINDINSFIASNILMWGLLGAGTYLSFLLGFPQITKIGYAFKMVFGGLFRKTENSNEGSMSSFQALATAVAAQVGTGNVAGVATAITAGGPGAVFWMWVSAFLGMGTIFTEAVLAQKYRKRIHGELVGGPAYYISRGLKKTGKFAKFLASFFSVTIILALGFMGNAVQSNSIAAGIKGISGLENINPGIIGIIVAILAALIFIGGMNKIAKFAELVVPIMAAVYILASILVLLIFHKEVIPTFTWIVKSAFSPNAVVGGIAGASVKVAVQKGIARGLFSNEAGMGSTPHAHAVAHVKHPAEQGLSAMVGVFIDTILVCSATALSILVTKAYILKDANGDFLVGAQLTQGAFKSSFGEFGAILLAVCLAFFAFTTIIGWYYFGESNIKFLFGKKMLLPYRIVVILCIIAGSLQEVKIVWSLADIFNSLMVLPNLIAIVWMSFEVKALFKDYKEKFAKGNVTYDYSEEDK</sequence>
<dbReference type="PANTHER" id="PTHR30330">
    <property type="entry name" value="AGSS FAMILY TRANSPORTER, SODIUM-ALANINE"/>
    <property type="match status" value="1"/>
</dbReference>
<dbReference type="InterPro" id="IPR001463">
    <property type="entry name" value="Na/Ala_symport"/>
</dbReference>
<keyword evidence="4 9" id="KW-1003">Cell membrane</keyword>
<keyword evidence="8 9" id="KW-0472">Membrane</keyword>
<dbReference type="FunFam" id="1.20.1740.10:FF:000004">
    <property type="entry name" value="Sodium:alanine symporter family protein"/>
    <property type="match status" value="1"/>
</dbReference>
<feature type="transmembrane region" description="Helical" evidence="9">
    <location>
        <begin position="192"/>
        <end position="211"/>
    </location>
</feature>
<feature type="transmembrane region" description="Helical" evidence="9">
    <location>
        <begin position="431"/>
        <end position="449"/>
    </location>
</feature>
<evidence type="ECO:0000256" key="3">
    <source>
        <dbReference type="ARBA" id="ARBA00022448"/>
    </source>
</evidence>
<proteinExistence type="inferred from homology"/>
<dbReference type="GO" id="GO:0005886">
    <property type="term" value="C:plasma membrane"/>
    <property type="evidence" value="ECO:0007669"/>
    <property type="project" value="UniProtKB-SubCell"/>
</dbReference>
<dbReference type="RefSeq" id="WP_094079539.1">
    <property type="nucleotide sequence ID" value="NZ_CP165644.1"/>
</dbReference>
<dbReference type="PROSITE" id="PS00873">
    <property type="entry name" value="NA_ALANINE_SYMP"/>
    <property type="match status" value="1"/>
</dbReference>
<evidence type="ECO:0000313" key="10">
    <source>
        <dbReference type="EMBL" id="XDU66843.1"/>
    </source>
</evidence>
<feature type="transmembrane region" description="Helical" evidence="9">
    <location>
        <begin position="258"/>
        <end position="277"/>
    </location>
</feature>
<protein>
    <submittedName>
        <fullName evidence="10">Alanine/glycine:cation symporter family protein</fullName>
    </submittedName>
</protein>
<evidence type="ECO:0000256" key="5">
    <source>
        <dbReference type="ARBA" id="ARBA00022692"/>
    </source>
</evidence>
<evidence type="ECO:0000256" key="4">
    <source>
        <dbReference type="ARBA" id="ARBA00022475"/>
    </source>
</evidence>
<evidence type="ECO:0000256" key="8">
    <source>
        <dbReference type="ARBA" id="ARBA00023136"/>
    </source>
</evidence>
<organism evidence="10">
    <name type="scientific">Leptotrichia rugosa</name>
    <dbReference type="NCBI Taxonomy" id="3239302"/>
    <lineage>
        <taxon>Bacteria</taxon>
        <taxon>Fusobacteriati</taxon>
        <taxon>Fusobacteriota</taxon>
        <taxon>Fusobacteriia</taxon>
        <taxon>Fusobacteriales</taxon>
        <taxon>Leptotrichiaceae</taxon>
        <taxon>Leptotrichia</taxon>
    </lineage>
</organism>
<evidence type="ECO:0000256" key="7">
    <source>
        <dbReference type="ARBA" id="ARBA00022989"/>
    </source>
</evidence>